<dbReference type="InterPro" id="IPR011711">
    <property type="entry name" value="GntR_C"/>
</dbReference>
<dbReference type="EMBL" id="JAVRHL010000002">
    <property type="protein sequence ID" value="MDT0682321.1"/>
    <property type="molecule type" value="Genomic_DNA"/>
</dbReference>
<keyword evidence="6" id="KW-1185">Reference proteome</keyword>
<evidence type="ECO:0000256" key="1">
    <source>
        <dbReference type="ARBA" id="ARBA00023015"/>
    </source>
</evidence>
<dbReference type="Gene3D" id="1.20.120.530">
    <property type="entry name" value="GntR ligand-binding domain-like"/>
    <property type="match status" value="1"/>
</dbReference>
<reference evidence="5 6" key="1">
    <citation type="submission" date="2023-09" db="EMBL/GenBank/DDBJ databases">
        <authorList>
            <person name="Rey-Velasco X."/>
        </authorList>
    </citation>
    <scope>NUCLEOTIDE SEQUENCE [LARGE SCALE GENOMIC DNA]</scope>
    <source>
        <strain evidence="5 6">F158</strain>
    </source>
</reference>
<evidence type="ECO:0000313" key="6">
    <source>
        <dbReference type="Proteomes" id="UP001265259"/>
    </source>
</evidence>
<dbReference type="InterPro" id="IPR008920">
    <property type="entry name" value="TF_FadR/GntR_C"/>
</dbReference>
<keyword evidence="1" id="KW-0805">Transcription regulation</keyword>
<protein>
    <submittedName>
        <fullName evidence="5">FCD domain-containing protein</fullName>
    </submittedName>
</protein>
<name>A0ABU3DF33_9RHOB</name>
<sequence length="155" mass="17417">MNTRAHCFEFRIGVEGEAAAAAALHRTRHDMIRLKAAMSDLEAHHKAGDYSFEMDFAFHLAVAQAAHNPYFPRSLETLRPVIRQGMLLAISPSGLAPEQKGAAIREQHRDIYRGIVRGDDTGARLAMRRHLLRCHQSTMHWDGAEVETGLEEQGY</sequence>
<dbReference type="RefSeq" id="WP_311690079.1">
    <property type="nucleotide sequence ID" value="NZ_JAVRHL010000002.1"/>
</dbReference>
<keyword evidence="2" id="KW-0238">DNA-binding</keyword>
<evidence type="ECO:0000256" key="2">
    <source>
        <dbReference type="ARBA" id="ARBA00023125"/>
    </source>
</evidence>
<proteinExistence type="predicted"/>
<organism evidence="5 6">
    <name type="scientific">Tropicimonas omnivorans</name>
    <dbReference type="NCBI Taxonomy" id="3075590"/>
    <lineage>
        <taxon>Bacteria</taxon>
        <taxon>Pseudomonadati</taxon>
        <taxon>Pseudomonadota</taxon>
        <taxon>Alphaproteobacteria</taxon>
        <taxon>Rhodobacterales</taxon>
        <taxon>Roseobacteraceae</taxon>
        <taxon>Tropicimonas</taxon>
    </lineage>
</organism>
<gene>
    <name evidence="5" type="ORF">RM543_06470</name>
</gene>
<dbReference type="PANTHER" id="PTHR43537">
    <property type="entry name" value="TRANSCRIPTIONAL REGULATOR, GNTR FAMILY"/>
    <property type="match status" value="1"/>
</dbReference>
<keyword evidence="3" id="KW-0804">Transcription</keyword>
<dbReference type="Proteomes" id="UP001265259">
    <property type="component" value="Unassembled WGS sequence"/>
</dbReference>
<dbReference type="SMART" id="SM00895">
    <property type="entry name" value="FCD"/>
    <property type="match status" value="1"/>
</dbReference>
<evidence type="ECO:0000256" key="3">
    <source>
        <dbReference type="ARBA" id="ARBA00023163"/>
    </source>
</evidence>
<feature type="domain" description="GntR C-terminal" evidence="4">
    <location>
        <begin position="6"/>
        <end position="133"/>
    </location>
</feature>
<evidence type="ECO:0000259" key="4">
    <source>
        <dbReference type="SMART" id="SM00895"/>
    </source>
</evidence>
<evidence type="ECO:0000313" key="5">
    <source>
        <dbReference type="EMBL" id="MDT0682321.1"/>
    </source>
</evidence>
<dbReference type="SUPFAM" id="SSF48008">
    <property type="entry name" value="GntR ligand-binding domain-like"/>
    <property type="match status" value="1"/>
</dbReference>
<accession>A0ABU3DF33</accession>
<dbReference type="PANTHER" id="PTHR43537:SF5">
    <property type="entry name" value="UXU OPERON TRANSCRIPTIONAL REGULATOR"/>
    <property type="match status" value="1"/>
</dbReference>
<dbReference type="Pfam" id="PF07729">
    <property type="entry name" value="FCD"/>
    <property type="match status" value="1"/>
</dbReference>
<comment type="caution">
    <text evidence="5">The sequence shown here is derived from an EMBL/GenBank/DDBJ whole genome shotgun (WGS) entry which is preliminary data.</text>
</comment>